<accession>A0ABN8ZCA5</accession>
<name>A0ABN8ZCA5_RANTA</name>
<sequence>MCSHRSCLSRYSPVTSDPICLQPVLPTVRGHWFRVGRDACASPAEGSVVMPAGTQGSGSPEGGPAQADPVARAARLARPAPRGCPLAAAPLAPIPLTLTGGRPVSPSPVYWLARPACWQVQRPSESLLVTPAQAAPKFRVSAVLLRVGLQPKPTSALYWEGLAFRS</sequence>
<reference evidence="2" key="1">
    <citation type="submission" date="2023-04" db="EMBL/GenBank/DDBJ databases">
        <authorList>
            <consortium name="ELIXIR-Norway"/>
        </authorList>
    </citation>
    <scope>NUCLEOTIDE SEQUENCE [LARGE SCALE GENOMIC DNA]</scope>
</reference>
<organism evidence="2 3">
    <name type="scientific">Rangifer tarandus platyrhynchus</name>
    <name type="common">Svalbard reindeer</name>
    <dbReference type="NCBI Taxonomy" id="3082113"/>
    <lineage>
        <taxon>Eukaryota</taxon>
        <taxon>Metazoa</taxon>
        <taxon>Chordata</taxon>
        <taxon>Craniata</taxon>
        <taxon>Vertebrata</taxon>
        <taxon>Euteleostomi</taxon>
        <taxon>Mammalia</taxon>
        <taxon>Eutheria</taxon>
        <taxon>Laurasiatheria</taxon>
        <taxon>Artiodactyla</taxon>
        <taxon>Ruminantia</taxon>
        <taxon>Pecora</taxon>
        <taxon>Cervidae</taxon>
        <taxon>Odocoileinae</taxon>
        <taxon>Rangifer</taxon>
    </lineage>
</organism>
<gene>
    <name evidence="2" type="ORF">MRATA1EN1_LOCUS20371</name>
</gene>
<evidence type="ECO:0000256" key="1">
    <source>
        <dbReference type="SAM" id="MobiDB-lite"/>
    </source>
</evidence>
<evidence type="ECO:0000313" key="3">
    <source>
        <dbReference type="Proteomes" id="UP001176941"/>
    </source>
</evidence>
<dbReference type="Proteomes" id="UP001176941">
    <property type="component" value="Chromosome 30"/>
</dbReference>
<protein>
    <submittedName>
        <fullName evidence="2">Uncharacterized protein</fullName>
    </submittedName>
</protein>
<proteinExistence type="predicted"/>
<keyword evidence="3" id="KW-1185">Reference proteome</keyword>
<evidence type="ECO:0000313" key="2">
    <source>
        <dbReference type="EMBL" id="CAI9171409.1"/>
    </source>
</evidence>
<feature type="region of interest" description="Disordered" evidence="1">
    <location>
        <begin position="46"/>
        <end position="68"/>
    </location>
</feature>
<dbReference type="EMBL" id="OX459966">
    <property type="protein sequence ID" value="CAI9171409.1"/>
    <property type="molecule type" value="Genomic_DNA"/>
</dbReference>